<gene>
    <name evidence="3" type="primary">CDC14</name>
    <name evidence="3" type="ORF">SPIL2461_LOCUS9393</name>
</gene>
<evidence type="ECO:0000313" key="3">
    <source>
        <dbReference type="EMBL" id="CAE7384447.1"/>
    </source>
</evidence>
<dbReference type="AlphaFoldDB" id="A0A812QGM4"/>
<evidence type="ECO:0000259" key="2">
    <source>
        <dbReference type="PROSITE" id="PS50056"/>
    </source>
</evidence>
<organism evidence="3 4">
    <name type="scientific">Symbiodinium pilosum</name>
    <name type="common">Dinoflagellate</name>
    <dbReference type="NCBI Taxonomy" id="2952"/>
    <lineage>
        <taxon>Eukaryota</taxon>
        <taxon>Sar</taxon>
        <taxon>Alveolata</taxon>
        <taxon>Dinophyceae</taxon>
        <taxon>Suessiales</taxon>
        <taxon>Symbiodiniaceae</taxon>
        <taxon>Symbiodinium</taxon>
    </lineage>
</organism>
<accession>A0A812QGM4</accession>
<sequence>MASSDYLWRSIPSEQLFWLAGGSGSASSARRLVEAQGGSCGTVLCLEELDAAAHLRLKLPFFADSLLGAVHLYGPLSLDTILDFCTYLRTTLQEADPKSCVCLTCSRRPGAVANSLLLLGAFLVLERQWSAKEVICLLNKQGGRISTVELRFPTPFTAKPHFTTDSLSLHDCLHGLETAVTKGWLDRSEERRSTAAAFDAVPVFSVGLDSPNFEQMASIRFWIAADPVTTVEDPSKRPDPIRKCATSATIHNVVPDSPSTISTAPDSFNSIPKSVSDPGAMLSPMSARSSRSIVCLYKSLSHIHTLDEDGVPSATPKQVWNERAKRLERKLGPQRTGLFSEKHTLPTKVHKTDGAQSMKRPADLPAFATYLKDELGCSLLVRGNRSNERGLPPGGSYADFFERWGVKQLDVPFEDGTAPPSRLVSDLIAAVETLLKEISSEEEVKQHQKRHSGRYSVVVHCKSGLGRSMSMLAALAIAFCPGLTAGAFFGWARLVRPACLQTPPQERFLRSLDEERSLVGEVTPHMEYDGHLGNTRAAGLALKGHDREARI</sequence>
<dbReference type="Proteomes" id="UP000649617">
    <property type="component" value="Unassembled WGS sequence"/>
</dbReference>
<name>A0A812QGM4_SYMPI</name>
<feature type="domain" description="Tyrosine specific protein phosphatases" evidence="2">
    <location>
        <begin position="425"/>
        <end position="507"/>
    </location>
</feature>
<protein>
    <submittedName>
        <fullName evidence="3">CDC14 protein</fullName>
    </submittedName>
</protein>
<dbReference type="InterPro" id="IPR000387">
    <property type="entry name" value="Tyr_Pase_dom"/>
</dbReference>
<keyword evidence="1" id="KW-0812">Transmembrane</keyword>
<dbReference type="Pfam" id="PF14671">
    <property type="entry name" value="DSPn"/>
    <property type="match status" value="1"/>
</dbReference>
<dbReference type="InterPro" id="IPR029021">
    <property type="entry name" value="Prot-tyrosine_phosphatase-like"/>
</dbReference>
<comment type="caution">
    <text evidence="3">The sequence shown here is derived from an EMBL/GenBank/DDBJ whole genome shotgun (WGS) entry which is preliminary data.</text>
</comment>
<reference evidence="3" key="1">
    <citation type="submission" date="2021-02" db="EMBL/GenBank/DDBJ databases">
        <authorList>
            <person name="Dougan E. K."/>
            <person name="Rhodes N."/>
            <person name="Thang M."/>
            <person name="Chan C."/>
        </authorList>
    </citation>
    <scope>NUCLEOTIDE SEQUENCE</scope>
</reference>
<keyword evidence="1" id="KW-1133">Transmembrane helix</keyword>
<dbReference type="PROSITE" id="PS50056">
    <property type="entry name" value="TYR_PHOSPHATASE_2"/>
    <property type="match status" value="1"/>
</dbReference>
<dbReference type="SUPFAM" id="SSF52799">
    <property type="entry name" value="(Phosphotyrosine protein) phosphatases II"/>
    <property type="match status" value="2"/>
</dbReference>
<dbReference type="EMBL" id="CAJNIZ010016335">
    <property type="protein sequence ID" value="CAE7384447.1"/>
    <property type="molecule type" value="Genomic_DNA"/>
</dbReference>
<dbReference type="PANTHER" id="PTHR23339">
    <property type="entry name" value="TYROSINE SPECIFIC PROTEIN PHOSPHATASE AND DUAL SPECIFICITY PROTEIN PHOSPHATASE"/>
    <property type="match status" value="1"/>
</dbReference>
<evidence type="ECO:0000313" key="4">
    <source>
        <dbReference type="Proteomes" id="UP000649617"/>
    </source>
</evidence>
<feature type="transmembrane region" description="Helical" evidence="1">
    <location>
        <begin position="472"/>
        <end position="492"/>
    </location>
</feature>
<evidence type="ECO:0000256" key="1">
    <source>
        <dbReference type="SAM" id="Phobius"/>
    </source>
</evidence>
<proteinExistence type="predicted"/>
<dbReference type="InterPro" id="IPR050561">
    <property type="entry name" value="PTP"/>
</dbReference>
<dbReference type="OrthoDB" id="442453at2759"/>
<keyword evidence="4" id="KW-1185">Reference proteome</keyword>
<keyword evidence="1" id="KW-0472">Membrane</keyword>
<dbReference type="Gene3D" id="3.90.190.10">
    <property type="entry name" value="Protein tyrosine phosphatase superfamily"/>
    <property type="match status" value="2"/>
</dbReference>
<dbReference type="InterPro" id="IPR029260">
    <property type="entry name" value="DSPn"/>
</dbReference>